<proteinExistence type="predicted"/>
<evidence type="ECO:0000313" key="1">
    <source>
        <dbReference type="EMBL" id="ATI18739.1"/>
    </source>
</evidence>
<protein>
    <submittedName>
        <fullName evidence="1">Uncharacterized protein</fullName>
    </submittedName>
</protein>
<sequence length="60" mass="7010">MTWISFPPEEYVMSNERLERWYKAWGEVFDKALALRAFLADPDSDIDLIEAVERAYGVTP</sequence>
<dbReference type="Pfam" id="PF23852">
    <property type="entry name" value="DUF7215"/>
    <property type="match status" value="1"/>
</dbReference>
<name>A0A291LH88_9CAUD</name>
<accession>A0A291LH88</accession>
<organism evidence="1 2">
    <name type="scientific">Streptomyces phage Daudau</name>
    <dbReference type="NCBI Taxonomy" id="2041206"/>
    <lineage>
        <taxon>Viruses</taxon>
        <taxon>Duplodnaviria</taxon>
        <taxon>Heunggongvirae</taxon>
        <taxon>Uroviricota</taxon>
        <taxon>Caudoviricetes</taxon>
        <taxon>Arquatrovirinae</taxon>
        <taxon>Caelumvirus</taxon>
        <taxon>Caelumvirus daudau</taxon>
    </lineage>
</organism>
<dbReference type="InterPro" id="IPR055639">
    <property type="entry name" value="DUF7215"/>
</dbReference>
<reference evidence="2" key="1">
    <citation type="submission" date="2017-08" db="EMBL/GenBank/DDBJ databases">
        <authorList>
            <person name="de Groot N.N."/>
        </authorList>
    </citation>
    <scope>NUCLEOTIDE SEQUENCE [LARGE SCALE GENOMIC DNA]</scope>
</reference>
<evidence type="ECO:0000313" key="2">
    <source>
        <dbReference type="Proteomes" id="UP000229313"/>
    </source>
</evidence>
<dbReference type="Proteomes" id="UP000229313">
    <property type="component" value="Segment"/>
</dbReference>
<keyword evidence="2" id="KW-1185">Reference proteome</keyword>
<gene>
    <name evidence="1" type="ORF">SEA_DAUDAU_38</name>
</gene>
<dbReference type="EMBL" id="MF766045">
    <property type="protein sequence ID" value="ATI18739.1"/>
    <property type="molecule type" value="Genomic_DNA"/>
</dbReference>